<proteinExistence type="inferred from homology"/>
<dbReference type="STRING" id="926571.NVIE_028490"/>
<dbReference type="GO" id="GO:0008757">
    <property type="term" value="F:S-adenosylmethionine-dependent methyltransferase activity"/>
    <property type="evidence" value="ECO:0007669"/>
    <property type="project" value="TreeGrafter"/>
</dbReference>
<dbReference type="Gene3D" id="3.40.50.150">
    <property type="entry name" value="Vaccinia Virus protein VP39"/>
    <property type="match status" value="1"/>
</dbReference>
<protein>
    <submittedName>
        <fullName evidence="6">Putative N6 adenine-specific DNA methyltransferase</fullName>
    </submittedName>
</protein>
<keyword evidence="7" id="KW-1185">Reference proteome</keyword>
<dbReference type="GO" id="GO:0032259">
    <property type="term" value="P:methylation"/>
    <property type="evidence" value="ECO:0007669"/>
    <property type="project" value="UniProtKB-KW"/>
</dbReference>
<keyword evidence="2 6" id="KW-0489">Methyltransferase</keyword>
<dbReference type="InterPro" id="IPR029063">
    <property type="entry name" value="SAM-dependent_MTases_sf"/>
</dbReference>
<dbReference type="PANTHER" id="PTHR45875:SF1">
    <property type="entry name" value="METHYLTRANSFERASE N6AMT1"/>
    <property type="match status" value="1"/>
</dbReference>
<name>A0A060HNS3_9ARCH</name>
<dbReference type="InterPro" id="IPR052190">
    <property type="entry name" value="Euk-Arch_PrmC-MTase"/>
</dbReference>
<evidence type="ECO:0000313" key="7">
    <source>
        <dbReference type="Proteomes" id="UP000027093"/>
    </source>
</evidence>
<dbReference type="CDD" id="cd02440">
    <property type="entry name" value="AdoMet_MTases"/>
    <property type="match status" value="1"/>
</dbReference>
<dbReference type="Proteomes" id="UP000027093">
    <property type="component" value="Chromosome"/>
</dbReference>
<dbReference type="PANTHER" id="PTHR45875">
    <property type="entry name" value="METHYLTRANSFERASE N6AMT1"/>
    <property type="match status" value="1"/>
</dbReference>
<dbReference type="KEGG" id="nvn:NVIE_028490"/>
<evidence type="ECO:0000259" key="5">
    <source>
        <dbReference type="Pfam" id="PF05175"/>
    </source>
</evidence>
<accession>A0A060HNS3</accession>
<evidence type="ECO:0000256" key="2">
    <source>
        <dbReference type="ARBA" id="ARBA00022603"/>
    </source>
</evidence>
<dbReference type="GO" id="GO:0003676">
    <property type="term" value="F:nucleic acid binding"/>
    <property type="evidence" value="ECO:0007669"/>
    <property type="project" value="InterPro"/>
</dbReference>
<keyword evidence="4" id="KW-0949">S-adenosyl-L-methionine</keyword>
<feature type="domain" description="Methyltransferase small" evidence="5">
    <location>
        <begin position="8"/>
        <end position="148"/>
    </location>
</feature>
<gene>
    <name evidence="6" type="ORF">NVIE_028490</name>
</gene>
<dbReference type="GO" id="GO:0008276">
    <property type="term" value="F:protein methyltransferase activity"/>
    <property type="evidence" value="ECO:0007669"/>
    <property type="project" value="TreeGrafter"/>
</dbReference>
<dbReference type="OrthoDB" id="27149at2157"/>
<comment type="similarity">
    <text evidence="1">Belongs to the eukaryotic/archaeal PrmC-related family.</text>
</comment>
<dbReference type="PROSITE" id="PS00092">
    <property type="entry name" value="N6_MTASE"/>
    <property type="match status" value="1"/>
</dbReference>
<dbReference type="GO" id="GO:0035657">
    <property type="term" value="C:eRF1 methyltransferase complex"/>
    <property type="evidence" value="ECO:0007669"/>
    <property type="project" value="TreeGrafter"/>
</dbReference>
<sequence>MYVPAEDTLFLMECTKQYRGTWALEMGVGSGAVAQSLLSNFKNVVGTDIDLASLAYCRGKEEGVMLVCCDAASALRGKFDLVVANPPYLPGDPQADATVHGGLAGIETTIHFIESALPLLSEKEGKMLVIVSSLANSTALDKFVQEKKLKKRVVGEKALFYERLYAVELTF</sequence>
<reference evidence="6 7" key="1">
    <citation type="journal article" date="2014" name="Int. J. Syst. Evol. Microbiol.">
        <title>Nitrososphaera viennensis gen. nov., sp. nov., an aerobic and mesophilic, ammonia-oxidizing archaeon from soil and a member of the archaeal phylum Thaumarchaeota.</title>
        <authorList>
            <person name="Stieglmeier M."/>
            <person name="Klingl A."/>
            <person name="Alves R.J."/>
            <person name="Rittmann S.K."/>
            <person name="Melcher M."/>
            <person name="Leisch N."/>
            <person name="Schleper C."/>
        </authorList>
    </citation>
    <scope>NUCLEOTIDE SEQUENCE [LARGE SCALE GENOMIC DNA]</scope>
    <source>
        <strain evidence="6">EN76</strain>
    </source>
</reference>
<evidence type="ECO:0000256" key="3">
    <source>
        <dbReference type="ARBA" id="ARBA00022679"/>
    </source>
</evidence>
<dbReference type="EMBL" id="CP007536">
    <property type="protein sequence ID" value="AIC17123.1"/>
    <property type="molecule type" value="Genomic_DNA"/>
</dbReference>
<dbReference type="Pfam" id="PF05175">
    <property type="entry name" value="MTS"/>
    <property type="match status" value="1"/>
</dbReference>
<dbReference type="GeneID" id="74948083"/>
<evidence type="ECO:0000256" key="1">
    <source>
        <dbReference type="ARBA" id="ARBA00006149"/>
    </source>
</evidence>
<dbReference type="HOGENOM" id="CLU_018398_6_2_2"/>
<evidence type="ECO:0000256" key="4">
    <source>
        <dbReference type="ARBA" id="ARBA00022691"/>
    </source>
</evidence>
<dbReference type="AlphaFoldDB" id="A0A060HNS3"/>
<organism evidence="6 7">
    <name type="scientific">Nitrososphaera viennensis EN76</name>
    <dbReference type="NCBI Taxonomy" id="926571"/>
    <lineage>
        <taxon>Archaea</taxon>
        <taxon>Nitrososphaerota</taxon>
        <taxon>Nitrososphaeria</taxon>
        <taxon>Nitrososphaerales</taxon>
        <taxon>Nitrososphaeraceae</taxon>
        <taxon>Nitrososphaera</taxon>
    </lineage>
</organism>
<dbReference type="InterPro" id="IPR007848">
    <property type="entry name" value="Small_mtfrase_dom"/>
</dbReference>
<keyword evidence="3 6" id="KW-0808">Transferase</keyword>
<dbReference type="SUPFAM" id="SSF53335">
    <property type="entry name" value="S-adenosyl-L-methionine-dependent methyltransferases"/>
    <property type="match status" value="1"/>
</dbReference>
<dbReference type="RefSeq" id="WP_075055738.1">
    <property type="nucleotide sequence ID" value="NZ_CP007536.1"/>
</dbReference>
<evidence type="ECO:0000313" key="6">
    <source>
        <dbReference type="EMBL" id="AIC17123.1"/>
    </source>
</evidence>
<dbReference type="InterPro" id="IPR002052">
    <property type="entry name" value="DNA_methylase_N6_adenine_CS"/>
</dbReference>